<dbReference type="Proteomes" id="UP000515159">
    <property type="component" value="Chromosome 12"/>
</dbReference>
<dbReference type="KEGG" id="gsh:117346439"/>
<dbReference type="InParanoid" id="A0A6P8N8G6"/>
<keyword evidence="4" id="KW-1185">Reference proteome</keyword>
<feature type="compositionally biased region" description="Low complexity" evidence="2">
    <location>
        <begin position="28"/>
        <end position="38"/>
    </location>
</feature>
<dbReference type="GeneID" id="117346439"/>
<feature type="region of interest" description="Disordered" evidence="2">
    <location>
        <begin position="74"/>
        <end position="99"/>
    </location>
</feature>
<accession>A0A6P8N8G6</accession>
<dbReference type="GO" id="GO:0008270">
    <property type="term" value="F:zinc ion binding"/>
    <property type="evidence" value="ECO:0007669"/>
    <property type="project" value="UniProtKB-KW"/>
</dbReference>
<sequence length="427" mass="48053">MPSQRKPRSKIPAQKKPAANTRRKRTTRATTAAAASTAVHPQQELADLMSEVQQQIALHGVNAVRQRLLAGPAAVPGEPLQAPTDQPRHPTSAGAPMPSTSVEYLAPQNTSCSSHNTSCPPFTGEAIPSTSGSVRDQLSLAQVIREAIATFESSNATPQLDIAGTSSPGAPGDITCGVTTLASSVPRALKEKIWRRDYIDMFSLIQREPDEDYFVETDRIYIQLEREKKPRIYRSLTNWISAFHIFMSVVVEREPDMSPYLIRYSDTIIRSHKKYGGWAWLNYDIKFRKSMAKNKSITWKHRVFDLWMDEMSALRPFQPDRFPDKFPSWPPGPVERQPTQLPYVHRQAGPYTGKRVCRQYNNGHCTWTNCKFRHVCNTCGGTHPAIHCKTGRDRKKFYSTRPSPHGWSWPPPPLSLMPCSLGSGYTH</sequence>
<feature type="domain" description="C3H1-type" evidence="3">
    <location>
        <begin position="351"/>
        <end position="377"/>
    </location>
</feature>
<reference evidence="5" key="1">
    <citation type="submission" date="2025-08" db="UniProtKB">
        <authorList>
            <consortium name="RefSeq"/>
        </authorList>
    </citation>
    <scope>IDENTIFICATION</scope>
</reference>
<evidence type="ECO:0000256" key="1">
    <source>
        <dbReference type="PROSITE-ProRule" id="PRU00723"/>
    </source>
</evidence>
<gene>
    <name evidence="5" type="primary">LOC117346439</name>
</gene>
<dbReference type="OrthoDB" id="10035003at2759"/>
<evidence type="ECO:0000256" key="2">
    <source>
        <dbReference type="SAM" id="MobiDB-lite"/>
    </source>
</evidence>
<evidence type="ECO:0000313" key="5">
    <source>
        <dbReference type="RefSeq" id="XP_033771872.1"/>
    </source>
</evidence>
<organism evidence="4 5">
    <name type="scientific">Geotrypetes seraphini</name>
    <name type="common">Gaboon caecilian</name>
    <name type="synonym">Caecilia seraphini</name>
    <dbReference type="NCBI Taxonomy" id="260995"/>
    <lineage>
        <taxon>Eukaryota</taxon>
        <taxon>Metazoa</taxon>
        <taxon>Chordata</taxon>
        <taxon>Craniata</taxon>
        <taxon>Vertebrata</taxon>
        <taxon>Euteleostomi</taxon>
        <taxon>Amphibia</taxon>
        <taxon>Gymnophiona</taxon>
        <taxon>Geotrypetes</taxon>
    </lineage>
</organism>
<keyword evidence="1" id="KW-0863">Zinc-finger</keyword>
<dbReference type="InterPro" id="IPR000571">
    <property type="entry name" value="Znf_CCCH"/>
</dbReference>
<dbReference type="AlphaFoldDB" id="A0A6P8N8G6"/>
<proteinExistence type="predicted"/>
<keyword evidence="1" id="KW-0479">Metal-binding</keyword>
<keyword evidence="1" id="KW-0862">Zinc</keyword>
<evidence type="ECO:0000259" key="3">
    <source>
        <dbReference type="PROSITE" id="PS50103"/>
    </source>
</evidence>
<dbReference type="PANTHER" id="PTHR35558:SF1">
    <property type="entry name" value="ENDONUCLEASE_EXONUCLEASE_PHOSPHATASE DOMAIN-CONTAINING PROTEIN"/>
    <property type="match status" value="1"/>
</dbReference>
<evidence type="ECO:0000313" key="4">
    <source>
        <dbReference type="Proteomes" id="UP000515159"/>
    </source>
</evidence>
<name>A0A6P8N8G6_GEOSA</name>
<dbReference type="PANTHER" id="PTHR35558">
    <property type="entry name" value="SGNH_HYDRO DOMAIN-CONTAINING PROTEIN"/>
    <property type="match status" value="1"/>
</dbReference>
<dbReference type="RefSeq" id="XP_033771872.1">
    <property type="nucleotide sequence ID" value="XM_033915981.1"/>
</dbReference>
<feature type="zinc finger region" description="C3H1-type" evidence="1">
    <location>
        <begin position="351"/>
        <end position="377"/>
    </location>
</feature>
<protein>
    <submittedName>
        <fullName evidence="5">Uncharacterized protein LOC117346439</fullName>
    </submittedName>
</protein>
<dbReference type="PROSITE" id="PS50103">
    <property type="entry name" value="ZF_C3H1"/>
    <property type="match status" value="1"/>
</dbReference>
<feature type="region of interest" description="Disordered" evidence="2">
    <location>
        <begin position="1"/>
        <end position="39"/>
    </location>
</feature>